<keyword evidence="6 9" id="KW-0472">Membrane</keyword>
<evidence type="ECO:0000256" key="1">
    <source>
        <dbReference type="ARBA" id="ARBA00004477"/>
    </source>
</evidence>
<evidence type="ECO:0000256" key="9">
    <source>
        <dbReference type="SAM" id="Phobius"/>
    </source>
</evidence>
<dbReference type="InterPro" id="IPR036938">
    <property type="entry name" value="PAP2/HPO_sf"/>
</dbReference>
<keyword evidence="12" id="KW-1185">Reference proteome</keyword>
<feature type="domain" description="Phosphatidic acid phosphatase type 2/haloperoxidase" evidence="10">
    <location>
        <begin position="108"/>
        <end position="231"/>
    </location>
</feature>
<comment type="similarity">
    <text evidence="7">Belongs to the type 2 lipid phosphate phosphatase family.</text>
</comment>
<dbReference type="GO" id="GO:0005789">
    <property type="term" value="C:endoplasmic reticulum membrane"/>
    <property type="evidence" value="ECO:0007669"/>
    <property type="project" value="UniProtKB-SubCell"/>
</dbReference>
<dbReference type="CDD" id="cd03388">
    <property type="entry name" value="PAP2_SPPase1"/>
    <property type="match status" value="1"/>
</dbReference>
<dbReference type="PANTHER" id="PTHR14969">
    <property type="entry name" value="SPHINGOSINE-1-PHOSPHATE PHOSPHOHYDROLASE"/>
    <property type="match status" value="1"/>
</dbReference>
<dbReference type="AlphaFoldDB" id="A0A8E2EPX3"/>
<evidence type="ECO:0000256" key="6">
    <source>
        <dbReference type="ARBA" id="ARBA00023136"/>
    </source>
</evidence>
<keyword evidence="2 9" id="KW-0812">Transmembrane</keyword>
<dbReference type="InterPro" id="IPR000326">
    <property type="entry name" value="PAP2/HPO"/>
</dbReference>
<keyword evidence="3" id="KW-0378">Hydrolase</keyword>
<protein>
    <recommendedName>
        <fullName evidence="10">Phosphatidic acid phosphatase type 2/haloperoxidase domain-containing protein</fullName>
    </recommendedName>
</protein>
<sequence>MFTQNDGTDKSEGGDGGTVLPTAAVKDQRLDAGMRDHDHYAYRLPKWRNTLRQRLIPIVRLETPYLALLQDTLRSPALDSYFAFTANLGTHTFFMIMLPILFWCGYTNIGRAMVHVLASGVFWSGFVKDMLCLPRPLSPPLHRITMSGSAALEYGFPSTHSTNAVSVAVYAIQMLRTTTEITHPTIHLALQILFYFYAVSIVFGRLYCGMHGFFDVVIGSILGAGLSALQIIYGDALDAWICQGSYMNPLIATLIILVLVRIHPEPADDCPCFDDSVAFAGVFIGIQVGAWHYASTGFAWDYPIPSTVPFDLKTIGLPKACLRICMGVGIIFAWRGIMKPALFKILPPIFRVLEHARLDLPRAFFLTASQYTSVPKLRGDDNVIPSASDIPRLLTNLSHPRKRSVSVGPQSAADAYETLAYRNKRRRESISSLEPERPGTPNKPKSPETKEAYFGYSTNSRFPSSARENVPLGVDLLPTPISSRVHSYEKMMGTGEPAARPITPPEYDGSVLGELDEQTDMPEDEERQDREMFMRLERPRVRYDVEVVTKLIVYSGIAWLAVEGNPILFELCGLGMGI</sequence>
<dbReference type="GO" id="GO:0042392">
    <property type="term" value="F:sphingosine-1-phosphate phosphatase activity"/>
    <property type="evidence" value="ECO:0007669"/>
    <property type="project" value="TreeGrafter"/>
</dbReference>
<feature type="transmembrane region" description="Helical" evidence="9">
    <location>
        <begin position="81"/>
        <end position="102"/>
    </location>
</feature>
<dbReference type="Proteomes" id="UP000250140">
    <property type="component" value="Unassembled WGS sequence"/>
</dbReference>
<accession>A0A8E2EPX3</accession>
<feature type="transmembrane region" description="Helical" evidence="9">
    <location>
        <begin position="186"/>
        <end position="206"/>
    </location>
</feature>
<evidence type="ECO:0000313" key="11">
    <source>
        <dbReference type="EMBL" id="OCL02679.1"/>
    </source>
</evidence>
<keyword evidence="4" id="KW-0256">Endoplasmic reticulum</keyword>
<feature type="transmembrane region" description="Helical" evidence="9">
    <location>
        <begin position="314"/>
        <end position="334"/>
    </location>
</feature>
<dbReference type="EMBL" id="KV750911">
    <property type="protein sequence ID" value="OCL02679.1"/>
    <property type="molecule type" value="Genomic_DNA"/>
</dbReference>
<evidence type="ECO:0000259" key="10">
    <source>
        <dbReference type="SMART" id="SM00014"/>
    </source>
</evidence>
<dbReference type="Gene3D" id="1.20.144.10">
    <property type="entry name" value="Phosphatidic acid phosphatase type 2/haloperoxidase"/>
    <property type="match status" value="1"/>
</dbReference>
<feature type="transmembrane region" description="Helical" evidence="9">
    <location>
        <begin position="213"/>
        <end position="233"/>
    </location>
</feature>
<gene>
    <name evidence="11" type="ORF">AOQ84DRAFT_392800</name>
</gene>
<evidence type="ECO:0000256" key="3">
    <source>
        <dbReference type="ARBA" id="ARBA00022801"/>
    </source>
</evidence>
<feature type="region of interest" description="Disordered" evidence="8">
    <location>
        <begin position="1"/>
        <end position="20"/>
    </location>
</feature>
<evidence type="ECO:0000256" key="5">
    <source>
        <dbReference type="ARBA" id="ARBA00022989"/>
    </source>
</evidence>
<organism evidence="11 12">
    <name type="scientific">Glonium stellatum</name>
    <dbReference type="NCBI Taxonomy" id="574774"/>
    <lineage>
        <taxon>Eukaryota</taxon>
        <taxon>Fungi</taxon>
        <taxon>Dikarya</taxon>
        <taxon>Ascomycota</taxon>
        <taxon>Pezizomycotina</taxon>
        <taxon>Dothideomycetes</taxon>
        <taxon>Pleosporomycetidae</taxon>
        <taxon>Gloniales</taxon>
        <taxon>Gloniaceae</taxon>
        <taxon>Glonium</taxon>
    </lineage>
</organism>
<evidence type="ECO:0000256" key="8">
    <source>
        <dbReference type="SAM" id="MobiDB-lite"/>
    </source>
</evidence>
<proteinExistence type="inferred from homology"/>
<feature type="transmembrane region" description="Helical" evidence="9">
    <location>
        <begin position="276"/>
        <end position="294"/>
    </location>
</feature>
<dbReference type="PANTHER" id="PTHR14969:SF28">
    <property type="entry name" value="DIHYDROSPHINGOSINE 1-PHOSPHATE PHOSPHATASE LCB3-RELATED"/>
    <property type="match status" value="1"/>
</dbReference>
<evidence type="ECO:0000256" key="2">
    <source>
        <dbReference type="ARBA" id="ARBA00022692"/>
    </source>
</evidence>
<evidence type="ECO:0000313" key="12">
    <source>
        <dbReference type="Proteomes" id="UP000250140"/>
    </source>
</evidence>
<keyword evidence="5 9" id="KW-1133">Transmembrane helix</keyword>
<reference evidence="11 12" key="1">
    <citation type="journal article" date="2016" name="Nat. Commun.">
        <title>Ectomycorrhizal ecology is imprinted in the genome of the dominant symbiotic fungus Cenococcum geophilum.</title>
        <authorList>
            <consortium name="DOE Joint Genome Institute"/>
            <person name="Peter M."/>
            <person name="Kohler A."/>
            <person name="Ohm R.A."/>
            <person name="Kuo A."/>
            <person name="Krutzmann J."/>
            <person name="Morin E."/>
            <person name="Arend M."/>
            <person name="Barry K.W."/>
            <person name="Binder M."/>
            <person name="Choi C."/>
            <person name="Clum A."/>
            <person name="Copeland A."/>
            <person name="Grisel N."/>
            <person name="Haridas S."/>
            <person name="Kipfer T."/>
            <person name="LaButti K."/>
            <person name="Lindquist E."/>
            <person name="Lipzen A."/>
            <person name="Maire R."/>
            <person name="Meier B."/>
            <person name="Mihaltcheva S."/>
            <person name="Molinier V."/>
            <person name="Murat C."/>
            <person name="Poggeler S."/>
            <person name="Quandt C.A."/>
            <person name="Sperisen C."/>
            <person name="Tritt A."/>
            <person name="Tisserant E."/>
            <person name="Crous P.W."/>
            <person name="Henrissat B."/>
            <person name="Nehls U."/>
            <person name="Egli S."/>
            <person name="Spatafora J.W."/>
            <person name="Grigoriev I.V."/>
            <person name="Martin F.M."/>
        </authorList>
    </citation>
    <scope>NUCLEOTIDE SEQUENCE [LARGE SCALE GENOMIC DNA]</scope>
    <source>
        <strain evidence="11 12">CBS 207.34</strain>
    </source>
</reference>
<dbReference type="SMART" id="SM00014">
    <property type="entry name" value="acidPPc"/>
    <property type="match status" value="1"/>
</dbReference>
<dbReference type="Pfam" id="PF01569">
    <property type="entry name" value="PAP2"/>
    <property type="match status" value="1"/>
</dbReference>
<dbReference type="SUPFAM" id="SSF48317">
    <property type="entry name" value="Acid phosphatase/Vanadium-dependent haloperoxidase"/>
    <property type="match status" value="1"/>
</dbReference>
<evidence type="ECO:0000256" key="4">
    <source>
        <dbReference type="ARBA" id="ARBA00022824"/>
    </source>
</evidence>
<feature type="region of interest" description="Disordered" evidence="8">
    <location>
        <begin position="426"/>
        <end position="451"/>
    </location>
</feature>
<comment type="subcellular location">
    <subcellularLocation>
        <location evidence="1">Endoplasmic reticulum membrane</location>
        <topology evidence="1">Multi-pass membrane protein</topology>
    </subcellularLocation>
</comment>
<dbReference type="OrthoDB" id="301434at2759"/>
<evidence type="ECO:0000256" key="7">
    <source>
        <dbReference type="ARBA" id="ARBA00038324"/>
    </source>
</evidence>
<name>A0A8E2EPX3_9PEZI</name>
<feature type="transmembrane region" description="Helical" evidence="9">
    <location>
        <begin position="245"/>
        <end position="264"/>
    </location>
</feature>